<feature type="signal peptide" evidence="1">
    <location>
        <begin position="1"/>
        <end position="27"/>
    </location>
</feature>
<dbReference type="Pfam" id="PF08881">
    <property type="entry name" value="CVNH"/>
    <property type="match status" value="1"/>
</dbReference>
<feature type="domain" description="Cyanovirin-N" evidence="2">
    <location>
        <begin position="31"/>
        <end position="144"/>
    </location>
</feature>
<dbReference type="AlphaFoldDB" id="D8QSH7"/>
<evidence type="ECO:0000313" key="3">
    <source>
        <dbReference type="EMBL" id="EFJ37438.1"/>
    </source>
</evidence>
<dbReference type="Gene3D" id="2.30.60.10">
    <property type="entry name" value="Cyanovirin-N"/>
    <property type="match status" value="1"/>
</dbReference>
<dbReference type="InParanoid" id="D8QSH7"/>
<evidence type="ECO:0000259" key="2">
    <source>
        <dbReference type="SMART" id="SM01111"/>
    </source>
</evidence>
<keyword evidence="4" id="KW-1185">Reference proteome</keyword>
<accession>D8QSH7</accession>
<dbReference type="InterPro" id="IPR011058">
    <property type="entry name" value="Cyanovirin-N"/>
</dbReference>
<keyword evidence="1" id="KW-0732">Signal</keyword>
<dbReference type="SMART" id="SM01111">
    <property type="entry name" value="CVNH"/>
    <property type="match status" value="1"/>
</dbReference>
<protein>
    <recommendedName>
        <fullName evidence="2">Cyanovirin-N domain-containing protein</fullName>
    </recommendedName>
</protein>
<proteinExistence type="predicted"/>
<feature type="chain" id="PRO_5003121193" description="Cyanovirin-N domain-containing protein" evidence="1">
    <location>
        <begin position="28"/>
        <end position="157"/>
    </location>
</feature>
<organism evidence="4">
    <name type="scientific">Selaginella moellendorffii</name>
    <name type="common">Spikemoss</name>
    <dbReference type="NCBI Taxonomy" id="88036"/>
    <lineage>
        <taxon>Eukaryota</taxon>
        <taxon>Viridiplantae</taxon>
        <taxon>Streptophyta</taxon>
        <taxon>Embryophyta</taxon>
        <taxon>Tracheophyta</taxon>
        <taxon>Lycopodiopsida</taxon>
        <taxon>Selaginellales</taxon>
        <taxon>Selaginellaceae</taxon>
        <taxon>Selaginella</taxon>
    </lineage>
</organism>
<reference evidence="3 4" key="1">
    <citation type="journal article" date="2011" name="Science">
        <title>The Selaginella genome identifies genetic changes associated with the evolution of vascular plants.</title>
        <authorList>
            <person name="Banks J.A."/>
            <person name="Nishiyama T."/>
            <person name="Hasebe M."/>
            <person name="Bowman J.L."/>
            <person name="Gribskov M."/>
            <person name="dePamphilis C."/>
            <person name="Albert V.A."/>
            <person name="Aono N."/>
            <person name="Aoyama T."/>
            <person name="Ambrose B.A."/>
            <person name="Ashton N.W."/>
            <person name="Axtell M.J."/>
            <person name="Barker E."/>
            <person name="Barker M.S."/>
            <person name="Bennetzen J.L."/>
            <person name="Bonawitz N.D."/>
            <person name="Chapple C."/>
            <person name="Cheng C."/>
            <person name="Correa L.G."/>
            <person name="Dacre M."/>
            <person name="DeBarry J."/>
            <person name="Dreyer I."/>
            <person name="Elias M."/>
            <person name="Engstrom E.M."/>
            <person name="Estelle M."/>
            <person name="Feng L."/>
            <person name="Finet C."/>
            <person name="Floyd S.K."/>
            <person name="Frommer W.B."/>
            <person name="Fujita T."/>
            <person name="Gramzow L."/>
            <person name="Gutensohn M."/>
            <person name="Harholt J."/>
            <person name="Hattori M."/>
            <person name="Heyl A."/>
            <person name="Hirai T."/>
            <person name="Hiwatashi Y."/>
            <person name="Ishikawa M."/>
            <person name="Iwata M."/>
            <person name="Karol K.G."/>
            <person name="Koehler B."/>
            <person name="Kolukisaoglu U."/>
            <person name="Kubo M."/>
            <person name="Kurata T."/>
            <person name="Lalonde S."/>
            <person name="Li K."/>
            <person name="Li Y."/>
            <person name="Litt A."/>
            <person name="Lyons E."/>
            <person name="Manning G."/>
            <person name="Maruyama T."/>
            <person name="Michael T.P."/>
            <person name="Mikami K."/>
            <person name="Miyazaki S."/>
            <person name="Morinaga S."/>
            <person name="Murata T."/>
            <person name="Mueller-Roeber B."/>
            <person name="Nelson D.R."/>
            <person name="Obara M."/>
            <person name="Oguri Y."/>
            <person name="Olmstead R.G."/>
            <person name="Onodera N."/>
            <person name="Petersen B.L."/>
            <person name="Pils B."/>
            <person name="Prigge M."/>
            <person name="Rensing S.A."/>
            <person name="Riano-Pachon D.M."/>
            <person name="Roberts A.W."/>
            <person name="Sato Y."/>
            <person name="Scheller H.V."/>
            <person name="Schulz B."/>
            <person name="Schulz C."/>
            <person name="Shakirov E.V."/>
            <person name="Shibagaki N."/>
            <person name="Shinohara N."/>
            <person name="Shippen D.E."/>
            <person name="Soerensen I."/>
            <person name="Sotooka R."/>
            <person name="Sugimoto N."/>
            <person name="Sugita M."/>
            <person name="Sumikawa N."/>
            <person name="Tanurdzic M."/>
            <person name="Theissen G."/>
            <person name="Ulvskov P."/>
            <person name="Wakazuki S."/>
            <person name="Weng J.K."/>
            <person name="Willats W.W."/>
            <person name="Wipf D."/>
            <person name="Wolf P.G."/>
            <person name="Yang L."/>
            <person name="Zimmer A.D."/>
            <person name="Zhu Q."/>
            <person name="Mitros T."/>
            <person name="Hellsten U."/>
            <person name="Loque D."/>
            <person name="Otillar R."/>
            <person name="Salamov A."/>
            <person name="Schmutz J."/>
            <person name="Shapiro H."/>
            <person name="Lindquist E."/>
            <person name="Lucas S."/>
            <person name="Rokhsar D."/>
            <person name="Grigoriev I.V."/>
        </authorList>
    </citation>
    <scope>NUCLEOTIDE SEQUENCE [LARGE SCALE GENOMIC DNA]</scope>
</reference>
<dbReference type="Gramene" id="EFJ37438">
    <property type="protein sequence ID" value="EFJ37438"/>
    <property type="gene ID" value="SELMODRAFT_437973"/>
</dbReference>
<name>D8QSH7_SELML</name>
<dbReference type="InterPro" id="IPR036673">
    <property type="entry name" value="Cyanovirin-N_sf"/>
</dbReference>
<dbReference type="SUPFAM" id="SSF51322">
    <property type="entry name" value="Cyanovirin-N"/>
    <property type="match status" value="1"/>
</dbReference>
<sequence length="157" mass="17400">MASSPLFPLLLLTSFMVLLLMGTPSQATCGGFHKSCRDPKVLGATRLVLECQRSSGRFYAPTSIDLAWCLQVKPDGTLTCNNYGESFYPNVGYYSKCSEFHLEADLFFNERDFSATCKAKDGSTVTSTIDLKDCLYNDNGNIECCKEFRPSFASTTF</sequence>
<dbReference type="KEGG" id="smo:SELMODRAFT_437973"/>
<dbReference type="Proteomes" id="UP000001514">
    <property type="component" value="Unassembled WGS sequence"/>
</dbReference>
<gene>
    <name evidence="3" type="ORF">SELMODRAFT_437973</name>
</gene>
<evidence type="ECO:0000313" key="4">
    <source>
        <dbReference type="Proteomes" id="UP000001514"/>
    </source>
</evidence>
<dbReference type="HOGENOM" id="CLU_1680919_0_0_1"/>
<dbReference type="EMBL" id="GL377566">
    <property type="protein sequence ID" value="EFJ37438.1"/>
    <property type="molecule type" value="Genomic_DNA"/>
</dbReference>
<evidence type="ECO:0000256" key="1">
    <source>
        <dbReference type="SAM" id="SignalP"/>
    </source>
</evidence>